<dbReference type="SUPFAM" id="SSF53187">
    <property type="entry name" value="Zn-dependent exopeptidases"/>
    <property type="match status" value="1"/>
</dbReference>
<evidence type="ECO:0000256" key="2">
    <source>
        <dbReference type="ARBA" id="ARBA00022801"/>
    </source>
</evidence>
<accession>A0ABP1U996</accession>
<dbReference type="Gene3D" id="3.40.630.10">
    <property type="entry name" value="Zn peptidases"/>
    <property type="match status" value="1"/>
</dbReference>
<dbReference type="CDD" id="cd03884">
    <property type="entry name" value="M20_bAS"/>
    <property type="match status" value="1"/>
</dbReference>
<dbReference type="NCBIfam" id="NF006771">
    <property type="entry name" value="PRK09290.1-5"/>
    <property type="match status" value="1"/>
</dbReference>
<keyword evidence="2 4" id="KW-0378">Hydrolase</keyword>
<dbReference type="InterPro" id="IPR010158">
    <property type="entry name" value="Amidase_Cbmase"/>
</dbReference>
<comment type="similarity">
    <text evidence="1">Belongs to the peptidase M20 family.</text>
</comment>
<dbReference type="SUPFAM" id="SSF55031">
    <property type="entry name" value="Bacterial exopeptidase dimerisation domain"/>
    <property type="match status" value="1"/>
</dbReference>
<dbReference type="GO" id="GO:0047652">
    <property type="term" value="F:allantoate deiminase activity"/>
    <property type="evidence" value="ECO:0007669"/>
    <property type="project" value="UniProtKB-EC"/>
</dbReference>
<evidence type="ECO:0000256" key="1">
    <source>
        <dbReference type="ARBA" id="ARBA00006153"/>
    </source>
</evidence>
<evidence type="ECO:0000313" key="5">
    <source>
        <dbReference type="Proteomes" id="UP000006878"/>
    </source>
</evidence>
<dbReference type="Pfam" id="PF01546">
    <property type="entry name" value="Peptidase_M20"/>
    <property type="match status" value="1"/>
</dbReference>
<evidence type="ECO:0000259" key="3">
    <source>
        <dbReference type="Pfam" id="PF07687"/>
    </source>
</evidence>
<organism evidence="4 5">
    <name type="scientific">Glutamicibacter arilaitensis (strain DSM 16368 / CIP 108037 / IAM 15318 / JCM 13566 / NCIMB 14258 / Re117)</name>
    <name type="common">Arthrobacter arilaitensis</name>
    <dbReference type="NCBI Taxonomy" id="861360"/>
    <lineage>
        <taxon>Bacteria</taxon>
        <taxon>Bacillati</taxon>
        <taxon>Actinomycetota</taxon>
        <taxon>Actinomycetes</taxon>
        <taxon>Micrococcales</taxon>
        <taxon>Micrococcaceae</taxon>
        <taxon>Glutamicibacter</taxon>
    </lineage>
</organism>
<gene>
    <name evidence="4" type="ordered locus">AARI_31520</name>
</gene>
<dbReference type="EMBL" id="FQ311875">
    <property type="protein sequence ID" value="CBT77351.1"/>
    <property type="molecule type" value="Genomic_DNA"/>
</dbReference>
<evidence type="ECO:0000313" key="4">
    <source>
        <dbReference type="EMBL" id="CBT77351.1"/>
    </source>
</evidence>
<protein>
    <submittedName>
        <fullName evidence="4">Allantoate deiminase</fullName>
        <ecNumber evidence="4">3.5.3.9</ecNumber>
    </submittedName>
</protein>
<proteinExistence type="inferred from homology"/>
<reference evidence="5" key="1">
    <citation type="journal article" date="2010" name="PLoS ONE">
        <title>The Arthrobacter arilaitensis Re117 genome sequence reveals its genetic adaptation to the surface of cheese.</title>
        <authorList>
            <person name="Monnet C."/>
            <person name="Loux V."/>
            <person name="Gibrat J.F."/>
            <person name="Spinnler E."/>
            <person name="Barbe V."/>
            <person name="Vacherie B."/>
            <person name="Gavory F."/>
            <person name="Gourbeyre E."/>
            <person name="Siguier P."/>
            <person name="Chandler M."/>
            <person name="Elleuch R."/>
            <person name="Irlinger F."/>
            <person name="Vallaeys T."/>
        </authorList>
    </citation>
    <scope>NUCLEOTIDE SEQUENCE</scope>
    <source>
        <strain evidence="5">DSM 16368 / CIP 108037 / IAM 15318 / JCM 13566 / Re117</strain>
    </source>
</reference>
<reference evidence="5" key="2">
    <citation type="submission" date="2010-07" db="EMBL/GenBank/DDBJ databases">
        <title>Complete genome sequence of Arthrobacter arilaitensis (strain DSM 16368 / CIP 108037 / JCM 13566 / Re117).</title>
        <authorList>
            <person name="Genoscope."/>
        </authorList>
    </citation>
    <scope>NUCLEOTIDE SEQUENCE [LARGE SCALE GENOMIC DNA]</scope>
    <source>
        <strain evidence="5">DSM 16368 / CIP 108037 / IAM 15318 / JCM 13566 / Re117</strain>
    </source>
</reference>
<dbReference type="Pfam" id="PF07687">
    <property type="entry name" value="M20_dimer"/>
    <property type="match status" value="1"/>
</dbReference>
<sequence length="404" mass="42269">MCEPASGPGITRLGYSALERKAHEIFQSYMAGLGLEVSTDAAGNSIAELPGQDPSLPAIGTGSHLDSVPNGGAFDGIAGVVAAMEVARTLSTASQPPRHPIRFVAFAAEEGARFGQACTGSRIISGLTKARDLPALLDQDGISVAQAMAALGIDPLAVEKAQWNPDDWAGFIELHIEQGSVLTDAGMPIGVVDLISGSTRIKIEIKGRASHTGGTPMHLRADALAAASEIVLAAESLANDPGHHGTRITVGKMDVFPGSITTIPGECQLHIDVRDTDPARQRVSTSELISRAYDIASSRKTEINVEILADASPVILPIAIRNAITTSAASQGIEYRVMPSGASHDTQMINHVCPSGMIFVPSQNHGVSHSPDELTTYSDLAVGIDLLTVSLRELDSSLNTQNSH</sequence>
<dbReference type="PANTHER" id="PTHR32494:SF5">
    <property type="entry name" value="ALLANTOATE AMIDOHYDROLASE"/>
    <property type="match status" value="1"/>
</dbReference>
<keyword evidence="5" id="KW-1185">Reference proteome</keyword>
<dbReference type="InterPro" id="IPR002933">
    <property type="entry name" value="Peptidase_M20"/>
</dbReference>
<dbReference type="NCBIfam" id="TIGR01879">
    <property type="entry name" value="hydantase"/>
    <property type="match status" value="1"/>
</dbReference>
<dbReference type="EC" id="3.5.3.9" evidence="4"/>
<dbReference type="PANTHER" id="PTHR32494">
    <property type="entry name" value="ALLANTOATE DEIMINASE-RELATED"/>
    <property type="match status" value="1"/>
</dbReference>
<dbReference type="InterPro" id="IPR036264">
    <property type="entry name" value="Bact_exopeptidase_dim_dom"/>
</dbReference>
<dbReference type="InterPro" id="IPR011650">
    <property type="entry name" value="Peptidase_M20_dimer"/>
</dbReference>
<dbReference type="Proteomes" id="UP000006878">
    <property type="component" value="Chromosome"/>
</dbReference>
<feature type="domain" description="Peptidase M20 dimerisation" evidence="3">
    <location>
        <begin position="197"/>
        <end position="280"/>
    </location>
</feature>
<dbReference type="Gene3D" id="3.30.70.360">
    <property type="match status" value="1"/>
</dbReference>
<dbReference type="PIRSF" id="PIRSF001235">
    <property type="entry name" value="Amidase_carbamoylase"/>
    <property type="match status" value="1"/>
</dbReference>
<name>A0ABP1U996_GLUAR</name>